<dbReference type="PRINTS" id="PR00502">
    <property type="entry name" value="NUDIXFAMILY"/>
</dbReference>
<dbReference type="InterPro" id="IPR020084">
    <property type="entry name" value="NUDIX_hydrolase_CS"/>
</dbReference>
<evidence type="ECO:0000259" key="3">
    <source>
        <dbReference type="PROSITE" id="PS51462"/>
    </source>
</evidence>
<evidence type="ECO:0000256" key="2">
    <source>
        <dbReference type="RuleBase" id="RU003476"/>
    </source>
</evidence>
<gene>
    <name evidence="4" type="ORF">ACPOL_4142</name>
</gene>
<dbReference type="GO" id="GO:0016787">
    <property type="term" value="F:hydrolase activity"/>
    <property type="evidence" value="ECO:0007669"/>
    <property type="project" value="UniProtKB-KW"/>
</dbReference>
<evidence type="ECO:0000256" key="1">
    <source>
        <dbReference type="ARBA" id="ARBA00022801"/>
    </source>
</evidence>
<dbReference type="PROSITE" id="PS51462">
    <property type="entry name" value="NUDIX"/>
    <property type="match status" value="1"/>
</dbReference>
<protein>
    <submittedName>
        <fullName evidence="4">Nudix hydrolase family protein</fullName>
    </submittedName>
</protein>
<evidence type="ECO:0000313" key="4">
    <source>
        <dbReference type="EMBL" id="AXC13419.1"/>
    </source>
</evidence>
<dbReference type="PANTHER" id="PTHR43736:SF1">
    <property type="entry name" value="DIHYDRONEOPTERIN TRIPHOSPHATE DIPHOSPHATASE"/>
    <property type="match status" value="1"/>
</dbReference>
<dbReference type="PANTHER" id="PTHR43736">
    <property type="entry name" value="ADP-RIBOSE PYROPHOSPHATASE"/>
    <property type="match status" value="1"/>
</dbReference>
<organism evidence="4 5">
    <name type="scientific">Acidisarcina polymorpha</name>
    <dbReference type="NCBI Taxonomy" id="2211140"/>
    <lineage>
        <taxon>Bacteria</taxon>
        <taxon>Pseudomonadati</taxon>
        <taxon>Acidobacteriota</taxon>
        <taxon>Terriglobia</taxon>
        <taxon>Terriglobales</taxon>
        <taxon>Acidobacteriaceae</taxon>
        <taxon>Acidisarcina</taxon>
    </lineage>
</organism>
<reference evidence="4 5" key="1">
    <citation type="journal article" date="2018" name="Front. Microbiol.">
        <title>Hydrolytic Capabilities as a Key to Environmental Success: Chitinolytic and Cellulolytic Acidobacteria From Acidic Sub-arctic Soils and Boreal Peatlands.</title>
        <authorList>
            <person name="Belova S.E."/>
            <person name="Ravin N.V."/>
            <person name="Pankratov T.A."/>
            <person name="Rakitin A.L."/>
            <person name="Ivanova A.A."/>
            <person name="Beletsky A.V."/>
            <person name="Mardanov A.V."/>
            <person name="Sinninghe Damste J.S."/>
            <person name="Dedysh S.N."/>
        </authorList>
    </citation>
    <scope>NUCLEOTIDE SEQUENCE [LARGE SCALE GENOMIC DNA]</scope>
    <source>
        <strain evidence="4 5">SBC82</strain>
    </source>
</reference>
<evidence type="ECO:0000313" key="5">
    <source>
        <dbReference type="Proteomes" id="UP000253606"/>
    </source>
</evidence>
<dbReference type="InterPro" id="IPR015797">
    <property type="entry name" value="NUDIX_hydrolase-like_dom_sf"/>
</dbReference>
<dbReference type="Gene3D" id="3.90.79.10">
    <property type="entry name" value="Nucleoside Triphosphate Pyrophosphohydrolase"/>
    <property type="match status" value="1"/>
</dbReference>
<dbReference type="Proteomes" id="UP000253606">
    <property type="component" value="Chromosome"/>
</dbReference>
<dbReference type="Pfam" id="PF00293">
    <property type="entry name" value="NUDIX"/>
    <property type="match status" value="1"/>
</dbReference>
<comment type="similarity">
    <text evidence="2">Belongs to the Nudix hydrolase family.</text>
</comment>
<dbReference type="CDD" id="cd04673">
    <property type="entry name" value="NUDIX_ADPRase"/>
    <property type="match status" value="1"/>
</dbReference>
<feature type="domain" description="Nudix hydrolase" evidence="3">
    <location>
        <begin position="9"/>
        <end position="161"/>
    </location>
</feature>
<keyword evidence="1 2" id="KW-0378">Hydrolase</keyword>
<accession>A0A2Z5G2Y2</accession>
<name>A0A2Z5G2Y2_9BACT</name>
<dbReference type="AlphaFoldDB" id="A0A2Z5G2Y2"/>
<proteinExistence type="inferred from homology"/>
<dbReference type="SUPFAM" id="SSF55811">
    <property type="entry name" value="Nudix"/>
    <property type="match status" value="1"/>
</dbReference>
<dbReference type="InterPro" id="IPR020476">
    <property type="entry name" value="Nudix_hydrolase"/>
</dbReference>
<keyword evidence="5" id="KW-1185">Reference proteome</keyword>
<dbReference type="PROSITE" id="PS00893">
    <property type="entry name" value="NUDIX_BOX"/>
    <property type="match status" value="1"/>
</dbReference>
<dbReference type="EMBL" id="CP030840">
    <property type="protein sequence ID" value="AXC13419.1"/>
    <property type="molecule type" value="Genomic_DNA"/>
</dbReference>
<sequence>MIRREYPDAPIVGVGGVVIEGDQVLLVRRGQEPMKGEWSLPGGVLELGETLESGILREIHEETGLLVEVLQVLEVLDKIVFEDRDVSATTGEGSERRRRAAENPSFRRIRYHYVLIDFLCATSSGSLRSGSDALEAQWVTQGDLNSGPLSRMAPVTLEVIKKGFKLFQARVNRYAGE</sequence>
<dbReference type="KEGG" id="abas:ACPOL_4142"/>
<dbReference type="InterPro" id="IPR000086">
    <property type="entry name" value="NUDIX_hydrolase_dom"/>
</dbReference>
<dbReference type="RefSeq" id="WP_275066490.1">
    <property type="nucleotide sequence ID" value="NZ_CP030840.1"/>
</dbReference>